<organism evidence="1 2">
    <name type="scientific">Vreelandella olivaria</name>
    <dbReference type="NCBI Taxonomy" id="390919"/>
    <lineage>
        <taxon>Bacteria</taxon>
        <taxon>Pseudomonadati</taxon>
        <taxon>Pseudomonadota</taxon>
        <taxon>Gammaproteobacteria</taxon>
        <taxon>Oceanospirillales</taxon>
        <taxon>Halomonadaceae</taxon>
        <taxon>Vreelandella</taxon>
    </lineage>
</organism>
<name>A0ABM7GTI8_9GAMM</name>
<dbReference type="Proteomes" id="UP000289555">
    <property type="component" value="Chromosome"/>
</dbReference>
<dbReference type="InterPro" id="IPR036873">
    <property type="entry name" value="Rhodanese-like_dom_sf"/>
</dbReference>
<reference evidence="2" key="1">
    <citation type="journal article" date="2019" name="Microbiol. Resour. Announc.">
        <title>Complete Genome Sequence of Halomonas olivaria, a Moderately Halophilic Bacterium Isolated from Olive Processing Effluents, Obtained by Nanopore Sequencing.</title>
        <authorList>
            <person name="Nagata S."/>
            <person name="Ii K.M."/>
            <person name="Tsukimi T."/>
            <person name="Miura M.C."/>
            <person name="Galipon J."/>
            <person name="Arakawa K."/>
        </authorList>
    </citation>
    <scope>NUCLEOTIDE SEQUENCE [LARGE SCALE GENOMIC DNA]</scope>
    <source>
        <strain evidence="2">TYRC17</strain>
    </source>
</reference>
<dbReference type="SUPFAM" id="SSF52821">
    <property type="entry name" value="Rhodanese/Cell cycle control phosphatase"/>
    <property type="match status" value="1"/>
</dbReference>
<dbReference type="EMBL" id="AP019416">
    <property type="protein sequence ID" value="BBI54118.1"/>
    <property type="molecule type" value="Genomic_DNA"/>
</dbReference>
<proteinExistence type="predicted"/>
<protein>
    <submittedName>
        <fullName evidence="1">Uncharacterized protein</fullName>
    </submittedName>
</protein>
<evidence type="ECO:0000313" key="1">
    <source>
        <dbReference type="EMBL" id="BBI54118.1"/>
    </source>
</evidence>
<keyword evidence="2" id="KW-1185">Reference proteome</keyword>
<accession>A0ABM7GTI8</accession>
<evidence type="ECO:0000313" key="2">
    <source>
        <dbReference type="Proteomes" id="UP000289555"/>
    </source>
</evidence>
<gene>
    <name evidence="1" type="ORF">HORIV_65390</name>
</gene>
<sequence length="179" mass="19278">MSTQHSAHSVRRYIICLAWISGIVSGVAGADVPAAAFNQQGYRLPPFKAPVTAPLPGVTTLDDDTFQALLESSSVILVDVYALTWHNGLFLQDTPHLTIPGSIWLPNVGAPTLEDEWSDYFTQALDAQRENAEAAPLVFFAAATAGFPGMLPDALRQWAMKSSIGTPMGWMAGKRAVIH</sequence>